<dbReference type="FunCoup" id="H3D8X1">
    <property type="interactions" value="489"/>
</dbReference>
<dbReference type="AlphaFoldDB" id="H3D8X1"/>
<dbReference type="InterPro" id="IPR036273">
    <property type="entry name" value="CRAL/TRIO_N_dom_sf"/>
</dbReference>
<keyword evidence="6" id="KW-1185">Reference proteome</keyword>
<dbReference type="GeneTree" id="ENSGT00390000016713"/>
<evidence type="ECO:0000313" key="6">
    <source>
        <dbReference type="Proteomes" id="UP000007303"/>
    </source>
</evidence>
<dbReference type="Gene3D" id="2.60.40.10">
    <property type="entry name" value="Immunoglobulins"/>
    <property type="match status" value="1"/>
</dbReference>
<dbReference type="SUPFAM" id="SSF46938">
    <property type="entry name" value="CRAL/TRIO N-terminal domain"/>
    <property type="match status" value="1"/>
</dbReference>
<evidence type="ECO:0000259" key="3">
    <source>
        <dbReference type="PROSITE" id="PS50191"/>
    </source>
</evidence>
<evidence type="ECO:0000256" key="1">
    <source>
        <dbReference type="SAM" id="MobiDB-lite"/>
    </source>
</evidence>
<evidence type="ECO:0000259" key="4">
    <source>
        <dbReference type="PROSITE" id="PS50202"/>
    </source>
</evidence>
<dbReference type="InterPro" id="IPR000535">
    <property type="entry name" value="MSP_dom"/>
</dbReference>
<dbReference type="SUPFAM" id="SSF52087">
    <property type="entry name" value="CRAL/TRIO domain"/>
    <property type="match status" value="1"/>
</dbReference>
<feature type="compositionally biased region" description="Basic and acidic residues" evidence="1">
    <location>
        <begin position="259"/>
        <end position="270"/>
    </location>
</feature>
<dbReference type="Pfam" id="PF00635">
    <property type="entry name" value="Motile_Sperm"/>
    <property type="match status" value="1"/>
</dbReference>
<feature type="domain" description="MSP" evidence="4">
    <location>
        <begin position="311"/>
        <end position="425"/>
    </location>
</feature>
<keyword evidence="2" id="KW-0472">Membrane</keyword>
<evidence type="ECO:0000313" key="5">
    <source>
        <dbReference type="Ensembl" id="ENSTNIP00000016962.1"/>
    </source>
</evidence>
<dbReference type="GO" id="GO:0140284">
    <property type="term" value="C:endoplasmic reticulum-endosome membrane contact site"/>
    <property type="evidence" value="ECO:0007669"/>
    <property type="project" value="TreeGrafter"/>
</dbReference>
<protein>
    <submittedName>
        <fullName evidence="5">Motile sperm domain containing 2</fullName>
    </submittedName>
</protein>
<dbReference type="PANTHER" id="PTHR46384:SF1">
    <property type="entry name" value="MOTILE SPERM DOMAIN-CONTAINING PROTEIN 2"/>
    <property type="match status" value="1"/>
</dbReference>
<keyword evidence="2" id="KW-0812">Transmembrane</keyword>
<dbReference type="OMA" id="NDALKCW"/>
<dbReference type="PANTHER" id="PTHR46384">
    <property type="entry name" value="MOTILE SPERM DOMAIN-CONTAINING PROTEIN 2"/>
    <property type="match status" value="1"/>
</dbReference>
<dbReference type="PROSITE" id="PS50202">
    <property type="entry name" value="MSP"/>
    <property type="match status" value="1"/>
</dbReference>
<organism evidence="5 6">
    <name type="scientific">Tetraodon nigroviridis</name>
    <name type="common">Spotted green pufferfish</name>
    <name type="synonym">Chelonodon nigroviridis</name>
    <dbReference type="NCBI Taxonomy" id="99883"/>
    <lineage>
        <taxon>Eukaryota</taxon>
        <taxon>Metazoa</taxon>
        <taxon>Chordata</taxon>
        <taxon>Craniata</taxon>
        <taxon>Vertebrata</taxon>
        <taxon>Euteleostomi</taxon>
        <taxon>Actinopterygii</taxon>
        <taxon>Neopterygii</taxon>
        <taxon>Teleostei</taxon>
        <taxon>Neoteleostei</taxon>
        <taxon>Acanthomorphata</taxon>
        <taxon>Eupercaria</taxon>
        <taxon>Tetraodontiformes</taxon>
        <taxon>Tetradontoidea</taxon>
        <taxon>Tetraodontidae</taxon>
        <taxon>Tetraodon</taxon>
    </lineage>
</organism>
<dbReference type="PROSITE" id="PS50191">
    <property type="entry name" value="CRAL_TRIO"/>
    <property type="match status" value="1"/>
</dbReference>
<dbReference type="InterPro" id="IPR036865">
    <property type="entry name" value="CRAL-TRIO_dom_sf"/>
</dbReference>
<sequence>QDIEKKIVETRQRFTNELLQDSTEKYDSRDVERLQNDDALVENYLTWRLYVVDDALKMIDESLQWRKEFGVNDLTESVIPRWMFETGAVFLHGYDKEGNKLFWFKVKLHVKDPKTVLDKKKYVAFWLERYAKKEPGMPLTVVFDMTESGISNIDMDFVRYIINCFKVYYPKFLSKMIIVDMPWIMNAAWKIVKSWLGPEAISKLRFASKSEVQGFIGPEYLPPHMGGTDPFTYSYPPLPDDDFQICDNGPVVSEDETESRDADAESKDTLESSLNSSSFNSENTLQPADEEKDDCPLTEHVIASHQITFHHLNICPSEELSFGSVETERKSLIILSNVAKNQVAFKVRTTAPEKYRVKPSSSCCDPGASVDIVVSLHGGSQASPQDRFLVMAAEMENAGSQELAQFWKEVPRSKVVEHRLRCHVLESAGAPVSPLRDSPVETPASGQQDLSTVLMRVMACNCRLEQKLNTCLWVQKVLTVLVLVLLMLNLLCLYLLGTSAQPS</sequence>
<dbReference type="Gene3D" id="3.40.525.10">
    <property type="entry name" value="CRAL-TRIO lipid binding domain"/>
    <property type="match status" value="1"/>
</dbReference>
<feature type="transmembrane region" description="Helical" evidence="2">
    <location>
        <begin position="472"/>
        <end position="496"/>
    </location>
</feature>
<dbReference type="InterPro" id="IPR053012">
    <property type="entry name" value="ER-organelle_contact"/>
</dbReference>
<dbReference type="SMART" id="SM00516">
    <property type="entry name" value="SEC14"/>
    <property type="match status" value="1"/>
</dbReference>
<reference evidence="6" key="1">
    <citation type="journal article" date="2004" name="Nature">
        <title>Genome duplication in the teleost fish Tetraodon nigroviridis reveals the early vertebrate proto-karyotype.</title>
        <authorList>
            <person name="Jaillon O."/>
            <person name="Aury J.-M."/>
            <person name="Brunet F."/>
            <person name="Petit J.-L."/>
            <person name="Stange-Thomann N."/>
            <person name="Mauceli E."/>
            <person name="Bouneau L."/>
            <person name="Fischer C."/>
            <person name="Ozouf-Costaz C."/>
            <person name="Bernot A."/>
            <person name="Nicaud S."/>
            <person name="Jaffe D."/>
            <person name="Fisher S."/>
            <person name="Lutfalla G."/>
            <person name="Dossat C."/>
            <person name="Segurens B."/>
            <person name="Dasilva C."/>
            <person name="Salanoubat M."/>
            <person name="Levy M."/>
            <person name="Boudet N."/>
            <person name="Castellano S."/>
            <person name="Anthouard V."/>
            <person name="Jubin C."/>
            <person name="Castelli V."/>
            <person name="Katinka M."/>
            <person name="Vacherie B."/>
            <person name="Biemont C."/>
            <person name="Skalli Z."/>
            <person name="Cattolico L."/>
            <person name="Poulain J."/>
            <person name="De Berardinis V."/>
            <person name="Cruaud C."/>
            <person name="Duprat S."/>
            <person name="Brottier P."/>
            <person name="Coutanceau J.-P."/>
            <person name="Gouzy J."/>
            <person name="Parra G."/>
            <person name="Lardier G."/>
            <person name="Chapple C."/>
            <person name="McKernan K.J."/>
            <person name="McEwan P."/>
            <person name="Bosak S."/>
            <person name="Kellis M."/>
            <person name="Volff J.-N."/>
            <person name="Guigo R."/>
            <person name="Zody M.C."/>
            <person name="Mesirov J."/>
            <person name="Lindblad-Toh K."/>
            <person name="Birren B."/>
            <person name="Nusbaum C."/>
            <person name="Kahn D."/>
            <person name="Robinson-Rechavi M."/>
            <person name="Laudet V."/>
            <person name="Schachter V."/>
            <person name="Quetier F."/>
            <person name="Saurin W."/>
            <person name="Scarpelli C."/>
            <person name="Wincker P."/>
            <person name="Lander E.S."/>
            <person name="Weissenbach J."/>
            <person name="Roest Crollius H."/>
        </authorList>
    </citation>
    <scope>NUCLEOTIDE SEQUENCE [LARGE SCALE GENOMIC DNA]</scope>
</reference>
<reference evidence="5" key="3">
    <citation type="submission" date="2025-09" db="UniProtKB">
        <authorList>
            <consortium name="Ensembl"/>
        </authorList>
    </citation>
    <scope>IDENTIFICATION</scope>
</reference>
<dbReference type="InterPro" id="IPR013783">
    <property type="entry name" value="Ig-like_fold"/>
</dbReference>
<reference evidence="5" key="2">
    <citation type="submission" date="2025-08" db="UniProtKB">
        <authorList>
            <consortium name="Ensembl"/>
        </authorList>
    </citation>
    <scope>IDENTIFICATION</scope>
</reference>
<keyword evidence="2" id="KW-1133">Transmembrane helix</keyword>
<dbReference type="GO" id="GO:0012505">
    <property type="term" value="C:endomembrane system"/>
    <property type="evidence" value="ECO:0007669"/>
    <property type="project" value="TreeGrafter"/>
</dbReference>
<feature type="region of interest" description="Disordered" evidence="1">
    <location>
        <begin position="246"/>
        <end position="292"/>
    </location>
</feature>
<name>H3D8X1_TETNG</name>
<dbReference type="STRING" id="99883.ENSTNIP00000016962"/>
<dbReference type="Ensembl" id="ENSTNIT00000017176.1">
    <property type="protein sequence ID" value="ENSTNIP00000016962.1"/>
    <property type="gene ID" value="ENSTNIG00000013955.1"/>
</dbReference>
<evidence type="ECO:0000256" key="2">
    <source>
        <dbReference type="SAM" id="Phobius"/>
    </source>
</evidence>
<dbReference type="InterPro" id="IPR001251">
    <property type="entry name" value="CRAL-TRIO_dom"/>
</dbReference>
<dbReference type="InterPro" id="IPR008962">
    <property type="entry name" value="PapD-like_sf"/>
</dbReference>
<accession>H3D8X1</accession>
<dbReference type="Proteomes" id="UP000007303">
    <property type="component" value="Unassembled WGS sequence"/>
</dbReference>
<feature type="compositionally biased region" description="Low complexity" evidence="1">
    <location>
        <begin position="271"/>
        <end position="285"/>
    </location>
</feature>
<feature type="domain" description="CRAL-TRIO" evidence="3">
    <location>
        <begin position="91"/>
        <end position="233"/>
    </location>
</feature>
<proteinExistence type="predicted"/>
<dbReference type="SUPFAM" id="SSF49354">
    <property type="entry name" value="PapD-like"/>
    <property type="match status" value="1"/>
</dbReference>
<dbReference type="CDD" id="cd00170">
    <property type="entry name" value="SEC14"/>
    <property type="match status" value="1"/>
</dbReference>
<dbReference type="InParanoid" id="H3D8X1"/>
<dbReference type="Pfam" id="PF00650">
    <property type="entry name" value="CRAL_TRIO"/>
    <property type="match status" value="1"/>
</dbReference>